<sequence>MGPGSQYPLVYRYGTQVVFRVRVQRDWTHFHPLGCPFQLKGQAFSFEASREEETEAAAPHVNILGAPHVDVLSDGAKSSYIGCKHAQEADSSGVERGRRSHVDDLIEDPTENIIEDVIALVVVCPDEEAGILEQGGVEVARPEGLLLIGDEVALVDEAEVHVGAEGEGLSSYSDLEEGTEGVASHASILWVPPMDIPGGSGEISHMGRKHAQQVGDDVEKDGQPRVEVLIEEPTENIIEDVIDLVVIYLDEGEEIPEQGGCRHC</sequence>
<dbReference type="Gramene" id="ERM95414">
    <property type="protein sequence ID" value="ERM95414"/>
    <property type="gene ID" value="AMTR_s00008p00237450"/>
</dbReference>
<name>W1NJK3_AMBTC</name>
<dbReference type="Proteomes" id="UP000017836">
    <property type="component" value="Unassembled WGS sequence"/>
</dbReference>
<keyword evidence="2" id="KW-1185">Reference proteome</keyword>
<organism evidence="1 2">
    <name type="scientific">Amborella trichopoda</name>
    <dbReference type="NCBI Taxonomy" id="13333"/>
    <lineage>
        <taxon>Eukaryota</taxon>
        <taxon>Viridiplantae</taxon>
        <taxon>Streptophyta</taxon>
        <taxon>Embryophyta</taxon>
        <taxon>Tracheophyta</taxon>
        <taxon>Spermatophyta</taxon>
        <taxon>Magnoliopsida</taxon>
        <taxon>Amborellales</taxon>
        <taxon>Amborellaceae</taxon>
        <taxon>Amborella</taxon>
    </lineage>
</organism>
<reference evidence="2" key="1">
    <citation type="journal article" date="2013" name="Science">
        <title>The Amborella genome and the evolution of flowering plants.</title>
        <authorList>
            <consortium name="Amborella Genome Project"/>
        </authorList>
    </citation>
    <scope>NUCLEOTIDE SEQUENCE [LARGE SCALE GENOMIC DNA]</scope>
</reference>
<evidence type="ECO:0000313" key="2">
    <source>
        <dbReference type="Proteomes" id="UP000017836"/>
    </source>
</evidence>
<proteinExistence type="predicted"/>
<accession>W1NJK3</accession>
<gene>
    <name evidence="1" type="ORF">AMTR_s00008p00237450</name>
</gene>
<dbReference type="AlphaFoldDB" id="W1NJK3"/>
<dbReference type="EMBL" id="KI397486">
    <property type="protein sequence ID" value="ERM95414.1"/>
    <property type="molecule type" value="Genomic_DNA"/>
</dbReference>
<evidence type="ECO:0000313" key="1">
    <source>
        <dbReference type="EMBL" id="ERM95414.1"/>
    </source>
</evidence>
<protein>
    <submittedName>
        <fullName evidence="1">Uncharacterized protein</fullName>
    </submittedName>
</protein>
<dbReference type="HOGENOM" id="CLU_1055003_0_0_1"/>